<dbReference type="Gene3D" id="3.40.50.1980">
    <property type="entry name" value="Nitrogenase molybdenum iron protein domain"/>
    <property type="match status" value="1"/>
</dbReference>
<protein>
    <submittedName>
        <fullName evidence="1">Zinc ABC transporter, zinc-binding protein</fullName>
    </submittedName>
</protein>
<dbReference type="EMBL" id="AMCI01005392">
    <property type="protein sequence ID" value="EJW96221.1"/>
    <property type="molecule type" value="Genomic_DNA"/>
</dbReference>
<accession>J9FMR8</accession>
<dbReference type="GO" id="GO:0030001">
    <property type="term" value="P:metal ion transport"/>
    <property type="evidence" value="ECO:0007669"/>
    <property type="project" value="InterPro"/>
</dbReference>
<evidence type="ECO:0000313" key="1">
    <source>
        <dbReference type="EMBL" id="EJW96221.1"/>
    </source>
</evidence>
<sequence>TEPSAATIAFLTEKVREENLSTIFYIEFSNHMVADSIAEATGTHTAMYHTCHNISPDDLAAGETYLSLMRNNLNTLRENLR</sequence>
<comment type="caution">
    <text evidence="1">The sequence shown here is derived from an EMBL/GenBank/DDBJ whole genome shotgun (WGS) entry which is preliminary data.</text>
</comment>
<name>J9FMR8_9ZZZZ</name>
<reference evidence="1" key="1">
    <citation type="journal article" date="2012" name="PLoS ONE">
        <title>Gene sets for utilization of primary and secondary nutrition supplies in the distal gut of endangered iberian lynx.</title>
        <authorList>
            <person name="Alcaide M."/>
            <person name="Messina E."/>
            <person name="Richter M."/>
            <person name="Bargiela R."/>
            <person name="Peplies J."/>
            <person name="Huws S.A."/>
            <person name="Newbold C.J."/>
            <person name="Golyshin P.N."/>
            <person name="Simon M.A."/>
            <person name="Lopez G."/>
            <person name="Yakimov M.M."/>
            <person name="Ferrer M."/>
        </authorList>
    </citation>
    <scope>NUCLEOTIDE SEQUENCE</scope>
</reference>
<organism evidence="1">
    <name type="scientific">gut metagenome</name>
    <dbReference type="NCBI Taxonomy" id="749906"/>
    <lineage>
        <taxon>unclassified sequences</taxon>
        <taxon>metagenomes</taxon>
        <taxon>organismal metagenomes</taxon>
    </lineage>
</organism>
<feature type="non-terminal residue" evidence="1">
    <location>
        <position position="1"/>
    </location>
</feature>
<dbReference type="SUPFAM" id="SSF53807">
    <property type="entry name" value="Helical backbone' metal receptor"/>
    <property type="match status" value="1"/>
</dbReference>
<dbReference type="Pfam" id="PF01297">
    <property type="entry name" value="ZnuA"/>
    <property type="match status" value="1"/>
</dbReference>
<dbReference type="GO" id="GO:0046872">
    <property type="term" value="F:metal ion binding"/>
    <property type="evidence" value="ECO:0007669"/>
    <property type="project" value="InterPro"/>
</dbReference>
<gene>
    <name evidence="1" type="ORF">EVA_15673</name>
</gene>
<dbReference type="InterPro" id="IPR006127">
    <property type="entry name" value="ZnuA-like"/>
</dbReference>
<dbReference type="AlphaFoldDB" id="J9FMR8"/>
<proteinExistence type="predicted"/>